<sequence length="159" mass="18884">MLKHLDFRCNNLNHQPVIEAIQLIREYKGRAQRYFALSDEVPIEGVIQPKWKENLIETDSKGEERVNRVNYKIAVLQSLRKRLRCKEIWIEGADRYRNPEGDLPQDFEEHKEEHFQALKIPLDVELFISKIKDLMKDSLSLLNQGFEENRLVCFDYKPA</sequence>
<comment type="caution">
    <text evidence="1">The sequence shown here is derived from an EMBL/GenBank/DDBJ whole genome shotgun (WGS) entry which is preliminary data.</text>
</comment>
<gene>
    <name evidence="1" type="ORF">GSM42_16840</name>
</gene>
<dbReference type="Proteomes" id="UP000430692">
    <property type="component" value="Unassembled WGS sequence"/>
</dbReference>
<accession>A0A6I4VZH3</accession>
<organism evidence="1 2">
    <name type="scientific">Shimazuella alba</name>
    <dbReference type="NCBI Taxonomy" id="2690964"/>
    <lineage>
        <taxon>Bacteria</taxon>
        <taxon>Bacillati</taxon>
        <taxon>Bacillota</taxon>
        <taxon>Bacilli</taxon>
        <taxon>Bacillales</taxon>
        <taxon>Thermoactinomycetaceae</taxon>
        <taxon>Shimazuella</taxon>
    </lineage>
</organism>
<keyword evidence="2" id="KW-1185">Reference proteome</keyword>
<evidence type="ECO:0000313" key="1">
    <source>
        <dbReference type="EMBL" id="MXQ55350.1"/>
    </source>
</evidence>
<dbReference type="RefSeq" id="WP_160802699.1">
    <property type="nucleotide sequence ID" value="NZ_WUUL01000013.1"/>
</dbReference>
<reference evidence="1 2" key="1">
    <citation type="submission" date="2019-12" db="EMBL/GenBank/DDBJ databases">
        <title>Whole-genome analyses of novel actinobacteria.</title>
        <authorList>
            <person name="Sahin N."/>
            <person name="Saygin H."/>
        </authorList>
    </citation>
    <scope>NUCLEOTIDE SEQUENCE [LARGE SCALE GENOMIC DNA]</scope>
    <source>
        <strain evidence="1 2">KC615</strain>
    </source>
</reference>
<dbReference type="AlphaFoldDB" id="A0A6I4VZH3"/>
<name>A0A6I4VZH3_9BACL</name>
<dbReference type="EMBL" id="WUUL01000013">
    <property type="protein sequence ID" value="MXQ55350.1"/>
    <property type="molecule type" value="Genomic_DNA"/>
</dbReference>
<proteinExistence type="predicted"/>
<evidence type="ECO:0000313" key="2">
    <source>
        <dbReference type="Proteomes" id="UP000430692"/>
    </source>
</evidence>
<protein>
    <submittedName>
        <fullName evidence="1">Uncharacterized protein</fullName>
    </submittedName>
</protein>